<dbReference type="PANTHER" id="PTHR33248">
    <property type="entry name" value="ZINC ION-BINDING PROTEIN"/>
    <property type="match status" value="1"/>
</dbReference>
<keyword evidence="2 4" id="KW-0863">Zinc-finger</keyword>
<evidence type="ECO:0000256" key="6">
    <source>
        <dbReference type="SAM" id="MobiDB-lite"/>
    </source>
</evidence>
<dbReference type="GeneID" id="140004997"/>
<evidence type="ECO:0000259" key="8">
    <source>
        <dbReference type="PROSITE" id="PS51999"/>
    </source>
</evidence>
<dbReference type="InterPro" id="IPR010666">
    <property type="entry name" value="Znf_GRF"/>
</dbReference>
<evidence type="ECO:0000313" key="9">
    <source>
        <dbReference type="Proteomes" id="UP001652660"/>
    </source>
</evidence>
<feature type="transmembrane region" description="Helical" evidence="7">
    <location>
        <begin position="139"/>
        <end position="157"/>
    </location>
</feature>
<evidence type="ECO:0000256" key="7">
    <source>
        <dbReference type="SAM" id="Phobius"/>
    </source>
</evidence>
<keyword evidence="1" id="KW-0479">Metal-binding</keyword>
<feature type="region of interest" description="Disordered" evidence="6">
    <location>
        <begin position="1"/>
        <end position="29"/>
    </location>
</feature>
<dbReference type="Proteomes" id="UP001652660">
    <property type="component" value="Chromosome 4c"/>
</dbReference>
<sequence length="175" mass="19296">MEEAQLGLEEAGPRSTPPRAGPARSMPPTSLTPILPTCVCGMKTVMITSWTAQNPGRRFAKCALGEDGCGYWGWIDDEMCARSTMIIPGLLRKINGMEEKMVEFEKAARKWEAKAVKLEGKMKPLQTEIAKYKSANKQLIRCAVLPWLIVVLAMLVMRIDNSGGMLQICGIVENP</sequence>
<keyword evidence="3" id="KW-0862">Zinc</keyword>
<proteinExistence type="predicted"/>
<protein>
    <recommendedName>
        <fullName evidence="8">GRF-type domain-containing protein</fullName>
    </recommendedName>
</protein>
<name>A0ABM4U1L8_COFAR</name>
<keyword evidence="9" id="KW-1185">Reference proteome</keyword>
<feature type="coiled-coil region" evidence="5">
    <location>
        <begin position="94"/>
        <end position="121"/>
    </location>
</feature>
<dbReference type="RefSeq" id="XP_071901177.1">
    <property type="nucleotide sequence ID" value="XM_072045076.1"/>
</dbReference>
<evidence type="ECO:0000256" key="1">
    <source>
        <dbReference type="ARBA" id="ARBA00022723"/>
    </source>
</evidence>
<reference evidence="10" key="1">
    <citation type="submission" date="2025-08" db="UniProtKB">
        <authorList>
            <consortium name="RefSeq"/>
        </authorList>
    </citation>
    <scope>IDENTIFICATION</scope>
    <source>
        <tissue evidence="10">Leaves</tissue>
    </source>
</reference>
<keyword evidence="5" id="KW-0175">Coiled coil</keyword>
<dbReference type="Pfam" id="PF06839">
    <property type="entry name" value="Zn_ribbon_GRF"/>
    <property type="match status" value="1"/>
</dbReference>
<keyword evidence="7" id="KW-0812">Transmembrane</keyword>
<evidence type="ECO:0000256" key="3">
    <source>
        <dbReference type="ARBA" id="ARBA00022833"/>
    </source>
</evidence>
<accession>A0ABM4U1L8</accession>
<evidence type="ECO:0000313" key="10">
    <source>
        <dbReference type="RefSeq" id="XP_071901177.1"/>
    </source>
</evidence>
<evidence type="ECO:0000256" key="2">
    <source>
        <dbReference type="ARBA" id="ARBA00022771"/>
    </source>
</evidence>
<gene>
    <name evidence="10" type="primary">LOC140004997</name>
</gene>
<feature type="domain" description="GRF-type" evidence="8">
    <location>
        <begin position="38"/>
        <end position="78"/>
    </location>
</feature>
<keyword evidence="7" id="KW-0472">Membrane</keyword>
<organism evidence="9 10">
    <name type="scientific">Coffea arabica</name>
    <name type="common">Arabian coffee</name>
    <dbReference type="NCBI Taxonomy" id="13443"/>
    <lineage>
        <taxon>Eukaryota</taxon>
        <taxon>Viridiplantae</taxon>
        <taxon>Streptophyta</taxon>
        <taxon>Embryophyta</taxon>
        <taxon>Tracheophyta</taxon>
        <taxon>Spermatophyta</taxon>
        <taxon>Magnoliopsida</taxon>
        <taxon>eudicotyledons</taxon>
        <taxon>Gunneridae</taxon>
        <taxon>Pentapetalae</taxon>
        <taxon>asterids</taxon>
        <taxon>lamiids</taxon>
        <taxon>Gentianales</taxon>
        <taxon>Rubiaceae</taxon>
        <taxon>Ixoroideae</taxon>
        <taxon>Gardenieae complex</taxon>
        <taxon>Bertiereae - Coffeeae clade</taxon>
        <taxon>Coffeeae</taxon>
        <taxon>Coffea</taxon>
    </lineage>
</organism>
<dbReference type="PROSITE" id="PS51999">
    <property type="entry name" value="ZF_GRF"/>
    <property type="match status" value="1"/>
</dbReference>
<evidence type="ECO:0000256" key="5">
    <source>
        <dbReference type="SAM" id="Coils"/>
    </source>
</evidence>
<evidence type="ECO:0000256" key="4">
    <source>
        <dbReference type="PROSITE-ProRule" id="PRU01343"/>
    </source>
</evidence>
<keyword evidence="7" id="KW-1133">Transmembrane helix</keyword>